<proteinExistence type="inferred from homology"/>
<keyword evidence="3" id="KW-0520">NAD</keyword>
<dbReference type="KEGG" id="ril:CRIB_115"/>
<feature type="domain" description="D-isomer specific 2-hydroxyacid dehydrogenase catalytic" evidence="5">
    <location>
        <begin position="4"/>
        <end position="305"/>
    </location>
</feature>
<dbReference type="Gene3D" id="3.40.50.720">
    <property type="entry name" value="NAD(P)-binding Rossmann-like Domain"/>
    <property type="match status" value="2"/>
</dbReference>
<name>A0A1V1I0D6_9FIRM</name>
<dbReference type="PANTHER" id="PTHR43333">
    <property type="entry name" value="2-HACID_DH_C DOMAIN-CONTAINING PROTEIN"/>
    <property type="match status" value="1"/>
</dbReference>
<dbReference type="InterPro" id="IPR036291">
    <property type="entry name" value="NAD(P)-bd_dom_sf"/>
</dbReference>
<dbReference type="PROSITE" id="PS00671">
    <property type="entry name" value="D_2_HYDROXYACID_DH_3"/>
    <property type="match status" value="1"/>
</dbReference>
<dbReference type="InterPro" id="IPR006139">
    <property type="entry name" value="D-isomer_2_OHA_DH_cat_dom"/>
</dbReference>
<sequence>MKILFTENYGKEKFDKIKALGYEIIYCNENIVTNNEDVDDADILVTYNPFKNLDINKMNNLKYIQITSIGIDHIPIDKILNRDILIANNKGSYSAPIGECIVMYILEIYKNSKRFHEQQLNKEWKQNFSISELRNKKIGFIGTGTLATEAAKRLQGFDVEIWGVNTTGHNKEYFDKCFENDEMDEVFKTCDVVVVTIPATKETLGIINKDKFELMKNGSVFINVGRGNIINEEDLIRYINKFRGVALDVFENEPLDKNSMLWEFDNVIITPHNSWVSDNNEERTFNMIYNNLKNYIENKPLNNLIDISKGY</sequence>
<dbReference type="GO" id="GO:0016616">
    <property type="term" value="F:oxidoreductase activity, acting on the CH-OH group of donors, NAD or NADP as acceptor"/>
    <property type="evidence" value="ECO:0007669"/>
    <property type="project" value="InterPro"/>
</dbReference>
<dbReference type="Pfam" id="PF02826">
    <property type="entry name" value="2-Hacid_dh_C"/>
    <property type="match status" value="1"/>
</dbReference>
<gene>
    <name evidence="7" type="ORF">CRIB_115</name>
</gene>
<evidence type="ECO:0000313" key="7">
    <source>
        <dbReference type="EMBL" id="CED92874.1"/>
    </source>
</evidence>
<keyword evidence="8" id="KW-1185">Reference proteome</keyword>
<dbReference type="SUPFAM" id="SSF52283">
    <property type="entry name" value="Formate/glycerate dehydrogenase catalytic domain-like"/>
    <property type="match status" value="1"/>
</dbReference>
<evidence type="ECO:0000259" key="5">
    <source>
        <dbReference type="Pfam" id="PF00389"/>
    </source>
</evidence>
<evidence type="ECO:0000256" key="1">
    <source>
        <dbReference type="ARBA" id="ARBA00005854"/>
    </source>
</evidence>
<dbReference type="RefSeq" id="WP_180702657.1">
    <property type="nucleotide sequence ID" value="NZ_JAVSGX010000020.1"/>
</dbReference>
<dbReference type="GeneID" id="82204300"/>
<organism evidence="7 8">
    <name type="scientific">Romboutsia ilealis</name>
    <dbReference type="NCBI Taxonomy" id="1115758"/>
    <lineage>
        <taxon>Bacteria</taxon>
        <taxon>Bacillati</taxon>
        <taxon>Bacillota</taxon>
        <taxon>Clostridia</taxon>
        <taxon>Peptostreptococcales</taxon>
        <taxon>Peptostreptococcaceae</taxon>
        <taxon>Romboutsia</taxon>
    </lineage>
</organism>
<comment type="similarity">
    <text evidence="1 4">Belongs to the D-isomer specific 2-hydroxyacid dehydrogenase family.</text>
</comment>
<keyword evidence="2 4" id="KW-0560">Oxidoreductase</keyword>
<dbReference type="CDD" id="cd12155">
    <property type="entry name" value="PGDH_1"/>
    <property type="match status" value="1"/>
</dbReference>
<evidence type="ECO:0000256" key="4">
    <source>
        <dbReference type="RuleBase" id="RU003719"/>
    </source>
</evidence>
<dbReference type="PANTHER" id="PTHR43333:SF1">
    <property type="entry name" value="D-ISOMER SPECIFIC 2-HYDROXYACID DEHYDROGENASE NAD-BINDING DOMAIN-CONTAINING PROTEIN"/>
    <property type="match status" value="1"/>
</dbReference>
<evidence type="ECO:0000256" key="2">
    <source>
        <dbReference type="ARBA" id="ARBA00023002"/>
    </source>
</evidence>
<protein>
    <submittedName>
        <fullName evidence="7">Phosphoglycerate dehydrogenase</fullName>
    </submittedName>
</protein>
<dbReference type="EMBL" id="LN555523">
    <property type="protein sequence ID" value="CED92874.1"/>
    <property type="molecule type" value="Genomic_DNA"/>
</dbReference>
<feature type="domain" description="D-isomer specific 2-hydroxyacid dehydrogenase NAD-binding" evidence="6">
    <location>
        <begin position="102"/>
        <end position="273"/>
    </location>
</feature>
<dbReference type="InterPro" id="IPR029753">
    <property type="entry name" value="D-isomer_DH_CS"/>
</dbReference>
<dbReference type="Pfam" id="PF00389">
    <property type="entry name" value="2-Hacid_dh"/>
    <property type="match status" value="1"/>
</dbReference>
<dbReference type="GO" id="GO:0051287">
    <property type="term" value="F:NAD binding"/>
    <property type="evidence" value="ECO:0007669"/>
    <property type="project" value="InterPro"/>
</dbReference>
<dbReference type="AlphaFoldDB" id="A0A1V1I0D6"/>
<dbReference type="SUPFAM" id="SSF51735">
    <property type="entry name" value="NAD(P)-binding Rossmann-fold domains"/>
    <property type="match status" value="1"/>
</dbReference>
<dbReference type="Proteomes" id="UP000245622">
    <property type="component" value="Chromosome 1"/>
</dbReference>
<dbReference type="InterPro" id="IPR006140">
    <property type="entry name" value="D-isomer_DH_NAD-bd"/>
</dbReference>
<accession>A0A1V1I0D6</accession>
<evidence type="ECO:0000259" key="6">
    <source>
        <dbReference type="Pfam" id="PF02826"/>
    </source>
</evidence>
<reference evidence="7 8" key="1">
    <citation type="submission" date="2014-04" db="EMBL/GenBank/DDBJ databases">
        <authorList>
            <person name="Hornung B.V."/>
        </authorList>
    </citation>
    <scope>NUCLEOTIDE SEQUENCE [LARGE SCALE GENOMIC DNA]</scope>
    <source>
        <strain evidence="7 8">CRIB</strain>
    </source>
</reference>
<evidence type="ECO:0000313" key="8">
    <source>
        <dbReference type="Proteomes" id="UP000245622"/>
    </source>
</evidence>
<evidence type="ECO:0000256" key="3">
    <source>
        <dbReference type="ARBA" id="ARBA00023027"/>
    </source>
</evidence>